<feature type="domain" description="CBS" evidence="12">
    <location>
        <begin position="217"/>
        <end position="275"/>
    </location>
</feature>
<dbReference type="GO" id="GO:0050660">
    <property type="term" value="F:flavin adenine dinucleotide binding"/>
    <property type="evidence" value="ECO:0007669"/>
    <property type="project" value="InterPro"/>
</dbReference>
<comment type="subcellular location">
    <subcellularLocation>
        <location evidence="1">Cell membrane</location>
        <topology evidence="1">Multi-pass membrane protein</topology>
    </subcellularLocation>
</comment>
<evidence type="ECO:0000256" key="10">
    <source>
        <dbReference type="PROSITE-ProRule" id="PRU01193"/>
    </source>
</evidence>
<keyword evidence="8 10" id="KW-0472">Membrane</keyword>
<evidence type="ECO:0000256" key="7">
    <source>
        <dbReference type="ARBA" id="ARBA00023122"/>
    </source>
</evidence>
<feature type="domain" description="CNNM transmembrane" evidence="13">
    <location>
        <begin position="1"/>
        <end position="196"/>
    </location>
</feature>
<evidence type="ECO:0000313" key="14">
    <source>
        <dbReference type="EMBL" id="TDQ52914.1"/>
    </source>
</evidence>
<keyword evidence="3" id="KW-1003">Cell membrane</keyword>
<protein>
    <submittedName>
        <fullName evidence="14">Putative hemolysin</fullName>
    </submittedName>
</protein>
<dbReference type="RefSeq" id="WP_133741039.1">
    <property type="nucleotide sequence ID" value="NZ_SNYN01000005.1"/>
</dbReference>
<dbReference type="Pfam" id="PF00571">
    <property type="entry name" value="CBS"/>
    <property type="match status" value="2"/>
</dbReference>
<dbReference type="AlphaFoldDB" id="A0A4R6UZL0"/>
<dbReference type="SUPFAM" id="SSF56176">
    <property type="entry name" value="FAD-binding/transporter-associated domain-like"/>
    <property type="match status" value="1"/>
</dbReference>
<dbReference type="PANTHER" id="PTHR43099:SF5">
    <property type="entry name" value="HLYC_CORC FAMILY TRANSPORTER"/>
    <property type="match status" value="1"/>
</dbReference>
<evidence type="ECO:0000256" key="9">
    <source>
        <dbReference type="PROSITE-ProRule" id="PRU00703"/>
    </source>
</evidence>
<evidence type="ECO:0000313" key="15">
    <source>
        <dbReference type="Proteomes" id="UP000295281"/>
    </source>
</evidence>
<gene>
    <name evidence="14" type="ORF">EV190_10530</name>
</gene>
<dbReference type="Proteomes" id="UP000295281">
    <property type="component" value="Unassembled WGS sequence"/>
</dbReference>
<dbReference type="CDD" id="cd04590">
    <property type="entry name" value="CBS_pair_CorC_HlyC_assoc"/>
    <property type="match status" value="1"/>
</dbReference>
<dbReference type="PANTHER" id="PTHR43099">
    <property type="entry name" value="UPF0053 PROTEIN YRKA"/>
    <property type="match status" value="1"/>
</dbReference>
<dbReference type="GO" id="GO:0005886">
    <property type="term" value="C:plasma membrane"/>
    <property type="evidence" value="ECO:0007669"/>
    <property type="project" value="UniProtKB-SubCell"/>
</dbReference>
<dbReference type="InterPro" id="IPR051676">
    <property type="entry name" value="UPF0053_domain"/>
</dbReference>
<feature type="transmembrane region" description="Helical" evidence="11">
    <location>
        <begin position="94"/>
        <end position="120"/>
    </location>
</feature>
<proteinExistence type="inferred from homology"/>
<dbReference type="InterPro" id="IPR046342">
    <property type="entry name" value="CBS_dom_sf"/>
</dbReference>
<dbReference type="SUPFAM" id="SSF54631">
    <property type="entry name" value="CBS-domain pair"/>
    <property type="match status" value="1"/>
</dbReference>
<evidence type="ECO:0000256" key="1">
    <source>
        <dbReference type="ARBA" id="ARBA00004651"/>
    </source>
</evidence>
<dbReference type="InterPro" id="IPR005170">
    <property type="entry name" value="Transptr-assoc_dom"/>
</dbReference>
<evidence type="ECO:0000256" key="11">
    <source>
        <dbReference type="SAM" id="Phobius"/>
    </source>
</evidence>
<sequence length="437" mass="46243">MESYGVQIGLVLVLVVLNAAFAGSEIALITLRESQLKRLETRGAGGQLVARLARDPNRFLATIQIGITLAGFLASATAAVALADPLIPPLSPLLGAAAGPVAIVLVTVALTFVTLVFGELAPKRVAMQRAEAWALLVARPLNLVAVLSRPAVWLLSASTDLVVRLSGGDPDAGKEEVSEEELRDIISTQPGMTPEQRTILAGAFEINDRRLRQVLVPRREVDVVSAGLSAQDAVLLLAEHGHSRAPVVEDDDLDDIVGVVHWSDLLRGRGTAGELARTPLLLPDSLPVSLALEHMTAGRQQLAFVIDETGSVDGIVSLEDLLEEIVGDIYDETDSDIRTATHRDDGSIRIPGTFPVHDLPDLDVRVEALPEGNYVTVAGLLITLLGRIPGEPGAEIDLGSWTAAVTAADGRAITEIVLSPRSPVGVPPNGIRTPEQK</sequence>
<name>A0A4R6UZL0_9ACTN</name>
<dbReference type="InterPro" id="IPR036318">
    <property type="entry name" value="FAD-bd_PCMH-like_sf"/>
</dbReference>
<evidence type="ECO:0000256" key="8">
    <source>
        <dbReference type="ARBA" id="ARBA00023136"/>
    </source>
</evidence>
<dbReference type="InterPro" id="IPR016169">
    <property type="entry name" value="FAD-bd_PCMH_sub2"/>
</dbReference>
<feature type="domain" description="CBS" evidence="12">
    <location>
        <begin position="277"/>
        <end position="332"/>
    </location>
</feature>
<keyword evidence="4 10" id="KW-0812">Transmembrane</keyword>
<evidence type="ECO:0000256" key="6">
    <source>
        <dbReference type="ARBA" id="ARBA00022989"/>
    </source>
</evidence>
<dbReference type="InterPro" id="IPR000644">
    <property type="entry name" value="CBS_dom"/>
</dbReference>
<dbReference type="PROSITE" id="PS51371">
    <property type="entry name" value="CBS"/>
    <property type="match status" value="2"/>
</dbReference>
<dbReference type="Pfam" id="PF03471">
    <property type="entry name" value="CorC_HlyC"/>
    <property type="match status" value="1"/>
</dbReference>
<evidence type="ECO:0000256" key="5">
    <source>
        <dbReference type="ARBA" id="ARBA00022737"/>
    </source>
</evidence>
<evidence type="ECO:0000259" key="12">
    <source>
        <dbReference type="PROSITE" id="PS51371"/>
    </source>
</evidence>
<dbReference type="PROSITE" id="PS51846">
    <property type="entry name" value="CNNM"/>
    <property type="match status" value="1"/>
</dbReference>
<dbReference type="SMART" id="SM01091">
    <property type="entry name" value="CorC_HlyC"/>
    <property type="match status" value="1"/>
</dbReference>
<evidence type="ECO:0000256" key="3">
    <source>
        <dbReference type="ARBA" id="ARBA00022475"/>
    </source>
</evidence>
<comment type="caution">
    <text evidence="14">The sequence shown here is derived from an EMBL/GenBank/DDBJ whole genome shotgun (WGS) entry which is preliminary data.</text>
</comment>
<keyword evidence="5" id="KW-0677">Repeat</keyword>
<dbReference type="SMART" id="SM00116">
    <property type="entry name" value="CBS"/>
    <property type="match status" value="2"/>
</dbReference>
<dbReference type="Gene3D" id="3.30.465.10">
    <property type="match status" value="1"/>
</dbReference>
<evidence type="ECO:0000256" key="2">
    <source>
        <dbReference type="ARBA" id="ARBA00006337"/>
    </source>
</evidence>
<comment type="similarity">
    <text evidence="2">Belongs to the UPF0053 family.</text>
</comment>
<keyword evidence="7 9" id="KW-0129">CBS domain</keyword>
<dbReference type="Gene3D" id="3.10.580.10">
    <property type="entry name" value="CBS-domain"/>
    <property type="match status" value="1"/>
</dbReference>
<feature type="transmembrane region" description="Helical" evidence="11">
    <location>
        <begin position="59"/>
        <end position="82"/>
    </location>
</feature>
<accession>A0A4R6UZL0</accession>
<dbReference type="InterPro" id="IPR044751">
    <property type="entry name" value="Ion_transp-like_CBS"/>
</dbReference>
<evidence type="ECO:0000256" key="4">
    <source>
        <dbReference type="ARBA" id="ARBA00022692"/>
    </source>
</evidence>
<dbReference type="InterPro" id="IPR002550">
    <property type="entry name" value="CNNM"/>
</dbReference>
<evidence type="ECO:0000259" key="13">
    <source>
        <dbReference type="PROSITE" id="PS51846"/>
    </source>
</evidence>
<dbReference type="OrthoDB" id="110231at2"/>
<reference evidence="14 15" key="1">
    <citation type="submission" date="2019-03" db="EMBL/GenBank/DDBJ databases">
        <title>Genomic Encyclopedia of Type Strains, Phase IV (KMG-IV): sequencing the most valuable type-strain genomes for metagenomic binning, comparative biology and taxonomic classification.</title>
        <authorList>
            <person name="Goeker M."/>
        </authorList>
    </citation>
    <scope>NUCLEOTIDE SEQUENCE [LARGE SCALE GENOMIC DNA]</scope>
    <source>
        <strain evidence="14 15">DSM 46770</strain>
    </source>
</reference>
<organism evidence="14 15">
    <name type="scientific">Actinorugispora endophytica</name>
    <dbReference type="NCBI Taxonomy" id="1605990"/>
    <lineage>
        <taxon>Bacteria</taxon>
        <taxon>Bacillati</taxon>
        <taxon>Actinomycetota</taxon>
        <taxon>Actinomycetes</taxon>
        <taxon>Streptosporangiales</taxon>
        <taxon>Nocardiopsidaceae</taxon>
        <taxon>Actinorugispora</taxon>
    </lineage>
</organism>
<dbReference type="Pfam" id="PF01595">
    <property type="entry name" value="CNNM"/>
    <property type="match status" value="1"/>
</dbReference>
<dbReference type="EMBL" id="SNYN01000005">
    <property type="protein sequence ID" value="TDQ52914.1"/>
    <property type="molecule type" value="Genomic_DNA"/>
</dbReference>
<feature type="transmembrane region" description="Helical" evidence="11">
    <location>
        <begin position="6"/>
        <end position="31"/>
    </location>
</feature>
<keyword evidence="15" id="KW-1185">Reference proteome</keyword>
<keyword evidence="6 10" id="KW-1133">Transmembrane helix</keyword>